<protein>
    <recommendedName>
        <fullName evidence="3">Phosphoglycerate mutase</fullName>
    </recommendedName>
</protein>
<dbReference type="EMBL" id="PKUN01000001">
    <property type="protein sequence ID" value="PLX63532.1"/>
    <property type="molecule type" value="Genomic_DNA"/>
</dbReference>
<dbReference type="AlphaFoldDB" id="A0A2N6D1G5"/>
<dbReference type="STRING" id="1111735.GCA_000428045_03344"/>
<proteinExistence type="predicted"/>
<evidence type="ECO:0000313" key="1">
    <source>
        <dbReference type="EMBL" id="PLX63532.1"/>
    </source>
</evidence>
<sequence>MTEPRHLHLLVTGLLGPMPTLNQAGAPLDFKLLERLLARAHRVAHPGHDLESVLFRLFGISADDDRNLPTAAYRRLGDGAAADERYWLQLTPVYLRPDQDRLLLFDVEDLDLTLDEANELAQLFNSHFAEEGWQAEVGHPHRWYLPLASAPALKTYELSDVFGRNMDLFLPEGEEGIRWHGVLNEIQMLFYAADLNARREQAGKGPINGLWLSGGGQLAGQPRTSLTILYGTSPLLCGLASVAGKPVEPLPDRVDVLLDSTGGELLVCYDRLQRPVLCADPYDWSEQINQFERWIEPLVDAVRDKRLDSLQLYTCNGQKYRIDRSALRRFWKRPQPLGKWLDRNQQG</sequence>
<dbReference type="Proteomes" id="UP000235015">
    <property type="component" value="Unassembled WGS sequence"/>
</dbReference>
<name>A0A2N6D1G5_9GAMM</name>
<accession>A0A2N6D1G5</accession>
<organism evidence="1 2">
    <name type="scientific">Sedimenticola selenatireducens</name>
    <dbReference type="NCBI Taxonomy" id="191960"/>
    <lineage>
        <taxon>Bacteria</taxon>
        <taxon>Pseudomonadati</taxon>
        <taxon>Pseudomonadota</taxon>
        <taxon>Gammaproteobacteria</taxon>
        <taxon>Chromatiales</taxon>
        <taxon>Sedimenticolaceae</taxon>
        <taxon>Sedimenticola</taxon>
    </lineage>
</organism>
<reference evidence="1 2" key="1">
    <citation type="submission" date="2017-11" db="EMBL/GenBank/DDBJ databases">
        <title>Genome-resolved metagenomics identifies genetic mobility, metabolic interactions, and unexpected diversity in perchlorate-reducing communities.</title>
        <authorList>
            <person name="Barnum T.P."/>
            <person name="Figueroa I.A."/>
            <person name="Carlstrom C.I."/>
            <person name="Lucas L.N."/>
            <person name="Engelbrektson A.L."/>
            <person name="Coates J.D."/>
        </authorList>
    </citation>
    <scope>NUCLEOTIDE SEQUENCE [LARGE SCALE GENOMIC DNA]</scope>
    <source>
        <strain evidence="1">BM301</strain>
    </source>
</reference>
<comment type="caution">
    <text evidence="1">The sequence shown here is derived from an EMBL/GenBank/DDBJ whole genome shotgun (WGS) entry which is preliminary data.</text>
</comment>
<dbReference type="PIRSF" id="PIRSF015283">
    <property type="entry name" value="Regulatory_RpfE"/>
    <property type="match status" value="1"/>
</dbReference>
<evidence type="ECO:0000313" key="2">
    <source>
        <dbReference type="Proteomes" id="UP000235015"/>
    </source>
</evidence>
<dbReference type="InterPro" id="IPR016631">
    <property type="entry name" value="Regulatory_RpfE"/>
</dbReference>
<dbReference type="RefSeq" id="WP_273437310.1">
    <property type="nucleotide sequence ID" value="NZ_PKUN01000001.1"/>
</dbReference>
<evidence type="ECO:0008006" key="3">
    <source>
        <dbReference type="Google" id="ProtNLM"/>
    </source>
</evidence>
<gene>
    <name evidence="1" type="ORF">C0630_01115</name>
</gene>